<dbReference type="GO" id="GO:0004674">
    <property type="term" value="F:protein serine/threonine kinase activity"/>
    <property type="evidence" value="ECO:0007669"/>
    <property type="project" value="UniProtKB-KW"/>
</dbReference>
<dbReference type="InterPro" id="IPR000095">
    <property type="entry name" value="CRIB_dom"/>
</dbReference>
<dbReference type="OMA" id="TAFIAKI"/>
<reference evidence="12 13" key="1">
    <citation type="journal article" date="2012" name="Fungal Genet. Biol.">
        <title>The genome of the xerotolerant mold Wallemia sebi reveals adaptations to osmotic stress and suggests cryptic sexual reproduction.</title>
        <authorList>
            <person name="Padamsee M."/>
            <person name="Kumar T.K.A."/>
            <person name="Riley R."/>
            <person name="Binder M."/>
            <person name="Boyd A."/>
            <person name="Calvo A.M."/>
            <person name="Furukawa K."/>
            <person name="Hesse C."/>
            <person name="Hohmann S."/>
            <person name="James T.Y."/>
            <person name="LaButti K."/>
            <person name="Lapidus A."/>
            <person name="Lindquist E."/>
            <person name="Lucas S."/>
            <person name="Miller K."/>
            <person name="Shantappa S."/>
            <person name="Grigoriev I.V."/>
            <person name="Hibbett D.S."/>
            <person name="McLaughlin D.J."/>
            <person name="Spatafora J.W."/>
            <person name="Aime M.C."/>
        </authorList>
    </citation>
    <scope>NUCLEOTIDE SEQUENCE [LARGE SCALE GENOMIC DNA]</scope>
    <source>
        <strain evidence="13">ATCC MYA-4683 / CBS 633.66</strain>
    </source>
</reference>
<dbReference type="EC" id="2.7.11.1" evidence="2"/>
<gene>
    <name evidence="12" type="ORF">WALSEDRAFT_9879</name>
</gene>
<evidence type="ECO:0000256" key="2">
    <source>
        <dbReference type="ARBA" id="ARBA00012513"/>
    </source>
</evidence>
<keyword evidence="9" id="KW-0067">ATP-binding</keyword>
<dbReference type="HOGENOM" id="CLU_129373_1_0_1"/>
<keyword evidence="4" id="KW-0723">Serine/threonine-protein kinase</keyword>
<evidence type="ECO:0000259" key="11">
    <source>
        <dbReference type="PROSITE" id="PS50108"/>
    </source>
</evidence>
<dbReference type="InterPro" id="IPR033923">
    <property type="entry name" value="PAK_BD"/>
</dbReference>
<comment type="subcellular location">
    <subcellularLocation>
        <location evidence="1">Cytoplasm</location>
        <location evidence="1">Cytoskeleton</location>
    </subcellularLocation>
</comment>
<dbReference type="OrthoDB" id="248923at2759"/>
<evidence type="ECO:0000256" key="7">
    <source>
        <dbReference type="ARBA" id="ARBA00022741"/>
    </source>
</evidence>
<dbReference type="InterPro" id="IPR011026">
    <property type="entry name" value="WAS_C"/>
</dbReference>
<keyword evidence="10" id="KW-0206">Cytoskeleton</keyword>
<keyword evidence="7" id="KW-0547">Nucleotide-binding</keyword>
<organism evidence="12 13">
    <name type="scientific">Wallemia mellicola (strain ATCC MYA-4683 / CBS 633.66)</name>
    <name type="common">Wallemia sebi (CBS 633.66)</name>
    <dbReference type="NCBI Taxonomy" id="671144"/>
    <lineage>
        <taxon>Eukaryota</taxon>
        <taxon>Fungi</taxon>
        <taxon>Dikarya</taxon>
        <taxon>Basidiomycota</taxon>
        <taxon>Wallemiomycotina</taxon>
        <taxon>Wallemiomycetes</taxon>
        <taxon>Wallemiales</taxon>
        <taxon>Wallemiaceae</taxon>
        <taxon>Wallemia</taxon>
    </lineage>
</organism>
<evidence type="ECO:0000256" key="8">
    <source>
        <dbReference type="ARBA" id="ARBA00022777"/>
    </source>
</evidence>
<dbReference type="Gene3D" id="3.90.810.10">
    <property type="entry name" value="CRIB domain"/>
    <property type="match status" value="1"/>
</dbReference>
<dbReference type="GO" id="GO:0005856">
    <property type="term" value="C:cytoskeleton"/>
    <property type="evidence" value="ECO:0007669"/>
    <property type="project" value="UniProtKB-SubCell"/>
</dbReference>
<dbReference type="FunFam" id="3.90.810.10:FF:000007">
    <property type="entry name" value="Non-specific serine/threonine protein kinase"/>
    <property type="match status" value="1"/>
</dbReference>
<evidence type="ECO:0000256" key="4">
    <source>
        <dbReference type="ARBA" id="ARBA00022527"/>
    </source>
</evidence>
<dbReference type="AlphaFoldDB" id="I4YJA0"/>
<accession>I4YJA0</accession>
<proteinExistence type="predicted"/>
<dbReference type="PROSITE" id="PS50108">
    <property type="entry name" value="CRIB"/>
    <property type="match status" value="1"/>
</dbReference>
<feature type="non-terminal residue" evidence="12">
    <location>
        <position position="102"/>
    </location>
</feature>
<keyword evidence="6" id="KW-0808">Transferase</keyword>
<dbReference type="GeneID" id="18475855"/>
<evidence type="ECO:0000256" key="5">
    <source>
        <dbReference type="ARBA" id="ARBA00022553"/>
    </source>
</evidence>
<feature type="domain" description="CRIB" evidence="11">
    <location>
        <begin position="13"/>
        <end position="26"/>
    </location>
</feature>
<dbReference type="Pfam" id="PF00786">
    <property type="entry name" value="PBD"/>
    <property type="match status" value="1"/>
</dbReference>
<dbReference type="KEGG" id="wse:WALSEDRAFT_9879"/>
<dbReference type="EMBL" id="JH668223">
    <property type="protein sequence ID" value="EIM24042.1"/>
    <property type="molecule type" value="Genomic_DNA"/>
</dbReference>
<dbReference type="Proteomes" id="UP000005242">
    <property type="component" value="Unassembled WGS sequence"/>
</dbReference>
<evidence type="ECO:0000256" key="1">
    <source>
        <dbReference type="ARBA" id="ARBA00004245"/>
    </source>
</evidence>
<dbReference type="InterPro" id="IPR036936">
    <property type="entry name" value="CRIB_dom_sf"/>
</dbReference>
<feature type="non-terminal residue" evidence="12">
    <location>
        <position position="1"/>
    </location>
</feature>
<evidence type="ECO:0000313" key="13">
    <source>
        <dbReference type="Proteomes" id="UP000005242"/>
    </source>
</evidence>
<keyword evidence="3" id="KW-0963">Cytoplasm</keyword>
<dbReference type="GO" id="GO:0007015">
    <property type="term" value="P:actin filament organization"/>
    <property type="evidence" value="ECO:0007669"/>
    <property type="project" value="InterPro"/>
</dbReference>
<name>I4YJA0_WALMC</name>
<protein>
    <recommendedName>
        <fullName evidence="2">non-specific serine/threonine protein kinase</fullName>
        <ecNumber evidence="2">2.7.11.1</ecNumber>
    </recommendedName>
</protein>
<evidence type="ECO:0000256" key="3">
    <source>
        <dbReference type="ARBA" id="ARBA00022490"/>
    </source>
</evidence>
<evidence type="ECO:0000313" key="12">
    <source>
        <dbReference type="EMBL" id="EIM24042.1"/>
    </source>
</evidence>
<dbReference type="eggNOG" id="KOG0578">
    <property type="taxonomic scope" value="Eukaryota"/>
</dbReference>
<evidence type="ECO:0000256" key="10">
    <source>
        <dbReference type="ARBA" id="ARBA00023212"/>
    </source>
</evidence>
<sequence length="102" mass="11194">LSDLLQLQKKPEISTPYDPVHLTHVGFNSDTGEFTGLPKEWQQLLQDSGISKQDQEANPQAVMDIVAFYQDAQKAQLGAEDSQVWKKMGGVANGQPTGPVEK</sequence>
<dbReference type="GO" id="GO:0005524">
    <property type="term" value="F:ATP binding"/>
    <property type="evidence" value="ECO:0007669"/>
    <property type="project" value="UniProtKB-KW"/>
</dbReference>
<evidence type="ECO:0000256" key="6">
    <source>
        <dbReference type="ARBA" id="ARBA00022679"/>
    </source>
</evidence>
<keyword evidence="8" id="KW-0418">Kinase</keyword>
<dbReference type="InParanoid" id="I4YJA0"/>
<dbReference type="STRING" id="671144.I4YJA0"/>
<evidence type="ECO:0000256" key="9">
    <source>
        <dbReference type="ARBA" id="ARBA00022840"/>
    </source>
</evidence>
<dbReference type="RefSeq" id="XP_006955640.1">
    <property type="nucleotide sequence ID" value="XM_006955578.1"/>
</dbReference>
<dbReference type="SMART" id="SM00285">
    <property type="entry name" value="PBD"/>
    <property type="match status" value="1"/>
</dbReference>
<dbReference type="CDD" id="cd01093">
    <property type="entry name" value="CRIB_PAK_like"/>
    <property type="match status" value="1"/>
</dbReference>
<keyword evidence="13" id="KW-1185">Reference proteome</keyword>
<dbReference type="SUPFAM" id="SSF47912">
    <property type="entry name" value="Wiscott-Aldrich syndrome protein, WASP, C-terminal domain"/>
    <property type="match status" value="1"/>
</dbReference>
<keyword evidence="5" id="KW-0597">Phosphoprotein</keyword>